<keyword evidence="4" id="KW-1185">Reference proteome</keyword>
<dbReference type="KEGG" id="nah:F5544_43235"/>
<dbReference type="InterPro" id="IPR027417">
    <property type="entry name" value="P-loop_NTPase"/>
</dbReference>
<gene>
    <name evidence="2" type="ORF">F5544_43170</name>
    <name evidence="3" type="ORF">F5544_43235</name>
</gene>
<proteinExistence type="predicted"/>
<dbReference type="Gene3D" id="3.40.50.300">
    <property type="entry name" value="P-loop containing nucleotide triphosphate hydrolases"/>
    <property type="match status" value="1"/>
</dbReference>
<dbReference type="SUPFAM" id="SSF52540">
    <property type="entry name" value="P-loop containing nucleoside triphosphate hydrolases"/>
    <property type="match status" value="1"/>
</dbReference>
<reference evidence="3 4" key="1">
    <citation type="journal article" date="2019" name="ACS Chem. Biol.">
        <title>Identification and Mobilization of a Cryptic Antibiotic Biosynthesis Gene Locus from a Human-Pathogenic Nocardia Isolate.</title>
        <authorList>
            <person name="Herisse M."/>
            <person name="Ishida K."/>
            <person name="Porter J.L."/>
            <person name="Howden B."/>
            <person name="Hertweck C."/>
            <person name="Stinear T.P."/>
            <person name="Pidot S.J."/>
        </authorList>
    </citation>
    <scope>NUCLEOTIDE SEQUENCE [LARGE SCALE GENOMIC DNA]</scope>
    <source>
        <strain evidence="3 4">AUSMDU00012717</strain>
    </source>
</reference>
<dbReference type="AlphaFoldDB" id="A0A6G9YTD0"/>
<protein>
    <submittedName>
        <fullName evidence="3">AAA family ATPase</fullName>
    </submittedName>
</protein>
<dbReference type="InterPro" id="IPR036412">
    <property type="entry name" value="HAD-like_sf"/>
</dbReference>
<evidence type="ECO:0000313" key="2">
    <source>
        <dbReference type="EMBL" id="QIS16441.1"/>
    </source>
</evidence>
<name>A0A6G9YTD0_9NOCA</name>
<dbReference type="Pfam" id="PF25109">
    <property type="entry name" value="HAD_PNKP"/>
    <property type="match status" value="1"/>
</dbReference>
<dbReference type="InterPro" id="IPR023214">
    <property type="entry name" value="HAD_sf"/>
</dbReference>
<evidence type="ECO:0000313" key="4">
    <source>
        <dbReference type="Proteomes" id="UP000503540"/>
    </source>
</evidence>
<dbReference type="Proteomes" id="UP000503540">
    <property type="component" value="Chromosome"/>
</dbReference>
<organism evidence="3 4">
    <name type="scientific">Nocardia arthritidis</name>
    <dbReference type="NCBI Taxonomy" id="228602"/>
    <lineage>
        <taxon>Bacteria</taxon>
        <taxon>Bacillati</taxon>
        <taxon>Actinomycetota</taxon>
        <taxon>Actinomycetes</taxon>
        <taxon>Mycobacteriales</taxon>
        <taxon>Nocardiaceae</taxon>
        <taxon>Nocardia</taxon>
    </lineage>
</organism>
<feature type="domain" description="Polynucleotide kinase PNKP phosphatase" evidence="1">
    <location>
        <begin position="165"/>
        <end position="299"/>
    </location>
</feature>
<dbReference type="EMBL" id="CP046172">
    <property type="protein sequence ID" value="QIS16454.1"/>
    <property type="molecule type" value="Genomic_DNA"/>
</dbReference>
<evidence type="ECO:0000313" key="3">
    <source>
        <dbReference type="EMBL" id="QIS16454.1"/>
    </source>
</evidence>
<dbReference type="RefSeq" id="WP_167478526.1">
    <property type="nucleotide sequence ID" value="NZ_CP046172.1"/>
</dbReference>
<evidence type="ECO:0000259" key="1">
    <source>
        <dbReference type="Pfam" id="PF25109"/>
    </source>
</evidence>
<dbReference type="KEGG" id="nah:F5544_43170"/>
<accession>A0A6G9YTD0</accession>
<dbReference type="SUPFAM" id="SSF56784">
    <property type="entry name" value="HAD-like"/>
    <property type="match status" value="1"/>
</dbReference>
<dbReference type="Gene3D" id="3.40.50.1000">
    <property type="entry name" value="HAD superfamily/HAD-like"/>
    <property type="match status" value="1"/>
</dbReference>
<dbReference type="InterPro" id="IPR056782">
    <property type="entry name" value="HAD_PNKP"/>
</dbReference>
<dbReference type="EMBL" id="CP046172">
    <property type="protein sequence ID" value="QIS16441.1"/>
    <property type="molecule type" value="Genomic_DNA"/>
</dbReference>
<dbReference type="Pfam" id="PF13671">
    <property type="entry name" value="AAA_33"/>
    <property type="match status" value="1"/>
</dbReference>
<sequence>MTELVITRGYPGSGKTTYARQWAAQPGRAKAPSRDELRNTLYGIEGFGTPQQEQVITAVQKAAVRVLLDSGLSVVIDDTNLRTRHARDWADLALEHNVHFEVVDIKAGLEDCIARNEARGYAGGRYVDPQAIEDIARRFPIENWQTITPRPELAVTPYIPDFTKPSAWIFDIDGTLAQMSGRGPFDWHRVREDTVNLAVVQTLWALDDTGAKIIIVSGRDSVCRRDTIIWLGEQCIPTEYVYMRPEGDNREDTIVKLELFDKYIRDSFNVRGVFDDRNRVVDMWRRLGIRTFQVAEGNF</sequence>